<comment type="caution">
    <text evidence="1">The sequence shown here is derived from an EMBL/GenBank/DDBJ whole genome shotgun (WGS) entry which is preliminary data.</text>
</comment>
<dbReference type="AlphaFoldDB" id="A0A550D0I9"/>
<accession>A0A550D0I9</accession>
<gene>
    <name evidence="1" type="ORF">BD626DRAFT_477834</name>
</gene>
<dbReference type="Proteomes" id="UP000320762">
    <property type="component" value="Unassembled WGS sequence"/>
</dbReference>
<keyword evidence="2" id="KW-1185">Reference proteome</keyword>
<reference evidence="1 2" key="1">
    <citation type="journal article" date="2019" name="New Phytol.">
        <title>Comparative genomics reveals unique wood-decay strategies and fruiting body development in the Schizophyllaceae.</title>
        <authorList>
            <person name="Almasi E."/>
            <person name="Sahu N."/>
            <person name="Krizsan K."/>
            <person name="Balint B."/>
            <person name="Kovacs G.M."/>
            <person name="Kiss B."/>
            <person name="Cseklye J."/>
            <person name="Drula E."/>
            <person name="Henrissat B."/>
            <person name="Nagy I."/>
            <person name="Chovatia M."/>
            <person name="Adam C."/>
            <person name="LaButti K."/>
            <person name="Lipzen A."/>
            <person name="Riley R."/>
            <person name="Grigoriev I.V."/>
            <person name="Nagy L.G."/>
        </authorList>
    </citation>
    <scope>NUCLEOTIDE SEQUENCE [LARGE SCALE GENOMIC DNA]</scope>
    <source>
        <strain evidence="1 2">NL-1724</strain>
    </source>
</reference>
<organism evidence="1 2">
    <name type="scientific">Schizophyllum amplum</name>
    <dbReference type="NCBI Taxonomy" id="97359"/>
    <lineage>
        <taxon>Eukaryota</taxon>
        <taxon>Fungi</taxon>
        <taxon>Dikarya</taxon>
        <taxon>Basidiomycota</taxon>
        <taxon>Agaricomycotina</taxon>
        <taxon>Agaricomycetes</taxon>
        <taxon>Agaricomycetidae</taxon>
        <taxon>Agaricales</taxon>
        <taxon>Schizophyllaceae</taxon>
        <taxon>Schizophyllum</taxon>
    </lineage>
</organism>
<evidence type="ECO:0000313" key="1">
    <source>
        <dbReference type="EMBL" id="TRM70551.1"/>
    </source>
</evidence>
<name>A0A550D0I9_9AGAR</name>
<dbReference type="EMBL" id="VDMD01000001">
    <property type="protein sequence ID" value="TRM70551.1"/>
    <property type="molecule type" value="Genomic_DNA"/>
</dbReference>
<proteinExistence type="predicted"/>
<sequence>MLPALRLLATHDVRIVPTWLRAAPGVWHLVVYLPVGRAGLEVCYTFGDLIVTEDVVVWSRPGTTAIIPKQHPVLNGAIIAEVDDVTIVAYADEGDERRAEAVGSYLREDYRQRNLIREHPEDRQGEVKIRRVWVPRPNVEAGESRPSLIYTR</sequence>
<protein>
    <submittedName>
        <fullName evidence="1">Uncharacterized protein</fullName>
    </submittedName>
</protein>
<evidence type="ECO:0000313" key="2">
    <source>
        <dbReference type="Proteomes" id="UP000320762"/>
    </source>
</evidence>